<dbReference type="Gene3D" id="1.10.20.140">
    <property type="match status" value="1"/>
</dbReference>
<evidence type="ECO:0000256" key="1">
    <source>
        <dbReference type="ARBA" id="ARBA00001946"/>
    </source>
</evidence>
<feature type="binding site" evidence="10">
    <location>
        <begin position="13"/>
        <end position="18"/>
    </location>
    <ligand>
        <name>substrate</name>
    </ligand>
</feature>
<dbReference type="EC" id="2.5.1.75" evidence="10"/>
<feature type="region of interest" description="Interaction with substrate tRNA" evidence="10">
    <location>
        <begin position="160"/>
        <end position="164"/>
    </location>
</feature>
<proteinExistence type="inferred from homology"/>
<evidence type="ECO:0000256" key="6">
    <source>
        <dbReference type="ARBA" id="ARBA00022741"/>
    </source>
</evidence>
<comment type="caution">
    <text evidence="10">Lacks conserved residue(s) required for the propagation of feature annotation.</text>
</comment>
<feature type="binding site" evidence="10">
    <location>
        <begin position="11"/>
        <end position="18"/>
    </location>
    <ligand>
        <name>ATP</name>
        <dbReference type="ChEBI" id="CHEBI:30616"/>
    </ligand>
</feature>
<evidence type="ECO:0000256" key="9">
    <source>
        <dbReference type="ARBA" id="ARBA00049563"/>
    </source>
</evidence>
<keyword evidence="6 10" id="KW-0547">Nucleotide-binding</keyword>
<sequence length="305" mass="35352">MKNNYLISVIGPTAIGKTSLAIQLAKHFDTEILSSDSRQFYKEMQIGTAVPSQEELSTAKHHFIQHKSIHDTYTVGDFEKEALATLEKLFKEKSVAIMVGGSGLYEKAVTKGLDHFPDVDKNIFNELNEEHRKNGIERLANKLIELDPDYAKNVDLENHQRVIRALSICLSTGKRFSDFLGQTENKRHFRNIIVGLDADRRIIYDRINQRVDMMLKNGLLEEAKSLEKHKSLNALNTVGYKELFKFMDGNVSLEKAIENIKTNTRRFAKRQLTWYRKDDRVNWFNYQKTPKEIIEKLKDKYLLQS</sequence>
<dbReference type="PANTHER" id="PTHR11088:SF60">
    <property type="entry name" value="TRNA DIMETHYLALLYLTRANSFERASE"/>
    <property type="match status" value="1"/>
</dbReference>
<dbReference type="InterPro" id="IPR018022">
    <property type="entry name" value="IPT"/>
</dbReference>
<dbReference type="NCBIfam" id="TIGR00174">
    <property type="entry name" value="miaA"/>
    <property type="match status" value="1"/>
</dbReference>
<dbReference type="STRING" id="908615.SAMN05421540_102313"/>
<evidence type="ECO:0000313" key="14">
    <source>
        <dbReference type="EMBL" id="SDZ96717.1"/>
    </source>
</evidence>
<keyword evidence="8 10" id="KW-0460">Magnesium</keyword>
<evidence type="ECO:0000256" key="4">
    <source>
        <dbReference type="ARBA" id="ARBA00022679"/>
    </source>
</evidence>
<evidence type="ECO:0000256" key="7">
    <source>
        <dbReference type="ARBA" id="ARBA00022840"/>
    </source>
</evidence>
<dbReference type="GO" id="GO:0052381">
    <property type="term" value="F:tRNA dimethylallyltransferase activity"/>
    <property type="evidence" value="ECO:0007669"/>
    <property type="project" value="UniProtKB-UniRule"/>
</dbReference>
<dbReference type="EMBL" id="FNQF01000002">
    <property type="protein sequence ID" value="SDZ96717.1"/>
    <property type="molecule type" value="Genomic_DNA"/>
</dbReference>
<accession>A0A1H3XBG0</accession>
<comment type="function">
    <text evidence="2 10 12">Catalyzes the transfer of a dimethylallyl group onto the adenine at position 37 in tRNAs that read codons beginning with uridine, leading to the formation of N6-(dimethylallyl)adenosine (i(6)A).</text>
</comment>
<evidence type="ECO:0000256" key="2">
    <source>
        <dbReference type="ARBA" id="ARBA00003213"/>
    </source>
</evidence>
<reference evidence="14 15" key="1">
    <citation type="submission" date="2016-10" db="EMBL/GenBank/DDBJ databases">
        <authorList>
            <person name="de Groot N.N."/>
        </authorList>
    </citation>
    <scope>NUCLEOTIDE SEQUENCE [LARGE SCALE GENOMIC DNA]</scope>
    <source>
        <strain evidence="14 15">DSM 23581</strain>
    </source>
</reference>
<dbReference type="Proteomes" id="UP000198820">
    <property type="component" value="Unassembled WGS sequence"/>
</dbReference>
<dbReference type="AlphaFoldDB" id="A0A1H3XBG0"/>
<keyword evidence="7 10" id="KW-0067">ATP-binding</keyword>
<dbReference type="PANTHER" id="PTHR11088">
    <property type="entry name" value="TRNA DIMETHYLALLYLTRANSFERASE"/>
    <property type="match status" value="1"/>
</dbReference>
<dbReference type="InterPro" id="IPR039657">
    <property type="entry name" value="Dimethylallyltransferase"/>
</dbReference>
<dbReference type="InterPro" id="IPR027417">
    <property type="entry name" value="P-loop_NTPase"/>
</dbReference>
<comment type="subunit">
    <text evidence="10">Monomer.</text>
</comment>
<name>A0A1H3XBG0_9FLAO</name>
<evidence type="ECO:0000256" key="12">
    <source>
        <dbReference type="RuleBase" id="RU003784"/>
    </source>
</evidence>
<dbReference type="GO" id="GO:0005524">
    <property type="term" value="F:ATP binding"/>
    <property type="evidence" value="ECO:0007669"/>
    <property type="project" value="UniProtKB-UniRule"/>
</dbReference>
<feature type="site" description="Interaction with substrate tRNA" evidence="10">
    <location>
        <position position="102"/>
    </location>
</feature>
<evidence type="ECO:0000256" key="5">
    <source>
        <dbReference type="ARBA" id="ARBA00022694"/>
    </source>
</evidence>
<organism evidence="14 15">
    <name type="scientific">Psychroflexus halocasei</name>
    <dbReference type="NCBI Taxonomy" id="908615"/>
    <lineage>
        <taxon>Bacteria</taxon>
        <taxon>Pseudomonadati</taxon>
        <taxon>Bacteroidota</taxon>
        <taxon>Flavobacteriia</taxon>
        <taxon>Flavobacteriales</taxon>
        <taxon>Flavobacteriaceae</taxon>
        <taxon>Psychroflexus</taxon>
    </lineage>
</organism>
<keyword evidence="5 10" id="KW-0819">tRNA processing</keyword>
<evidence type="ECO:0000256" key="3">
    <source>
        <dbReference type="ARBA" id="ARBA00005842"/>
    </source>
</evidence>
<evidence type="ECO:0000256" key="13">
    <source>
        <dbReference type="RuleBase" id="RU003785"/>
    </source>
</evidence>
<dbReference type="Pfam" id="PF01715">
    <property type="entry name" value="IPPT"/>
    <property type="match status" value="1"/>
</dbReference>
<dbReference type="GO" id="GO:0006400">
    <property type="term" value="P:tRNA modification"/>
    <property type="evidence" value="ECO:0007669"/>
    <property type="project" value="TreeGrafter"/>
</dbReference>
<keyword evidence="4 10" id="KW-0808">Transferase</keyword>
<comment type="catalytic activity">
    <reaction evidence="9 10 11">
        <text>adenosine(37) in tRNA + dimethylallyl diphosphate = N(6)-dimethylallyladenosine(37) in tRNA + diphosphate</text>
        <dbReference type="Rhea" id="RHEA:26482"/>
        <dbReference type="Rhea" id="RHEA-COMP:10162"/>
        <dbReference type="Rhea" id="RHEA-COMP:10375"/>
        <dbReference type="ChEBI" id="CHEBI:33019"/>
        <dbReference type="ChEBI" id="CHEBI:57623"/>
        <dbReference type="ChEBI" id="CHEBI:74411"/>
        <dbReference type="ChEBI" id="CHEBI:74415"/>
        <dbReference type="EC" id="2.5.1.75"/>
    </reaction>
</comment>
<evidence type="ECO:0000256" key="10">
    <source>
        <dbReference type="HAMAP-Rule" id="MF_00185"/>
    </source>
</evidence>
<comment type="cofactor">
    <cofactor evidence="1 10">
        <name>Mg(2+)</name>
        <dbReference type="ChEBI" id="CHEBI:18420"/>
    </cofactor>
</comment>
<evidence type="ECO:0000256" key="11">
    <source>
        <dbReference type="RuleBase" id="RU003783"/>
    </source>
</evidence>
<evidence type="ECO:0000313" key="15">
    <source>
        <dbReference type="Proteomes" id="UP000198820"/>
    </source>
</evidence>
<keyword evidence="15" id="KW-1185">Reference proteome</keyword>
<evidence type="ECO:0000256" key="8">
    <source>
        <dbReference type="ARBA" id="ARBA00022842"/>
    </source>
</evidence>
<dbReference type="Gene3D" id="3.40.50.300">
    <property type="entry name" value="P-loop containing nucleotide triphosphate hydrolases"/>
    <property type="match status" value="1"/>
</dbReference>
<dbReference type="HAMAP" id="MF_00185">
    <property type="entry name" value="IPP_trans"/>
    <property type="match status" value="1"/>
</dbReference>
<gene>
    <name evidence="10" type="primary">miaA</name>
    <name evidence="14" type="ORF">SAMN05421540_102313</name>
</gene>
<protein>
    <recommendedName>
        <fullName evidence="10">tRNA dimethylallyltransferase</fullName>
        <ecNumber evidence="10">2.5.1.75</ecNumber>
    </recommendedName>
    <alternativeName>
        <fullName evidence="10">Dimethylallyl diphosphate:tRNA dimethylallyltransferase</fullName>
        <shortName evidence="10">DMAPP:tRNA dimethylallyltransferase</shortName>
        <shortName evidence="10">DMATase</shortName>
    </alternativeName>
    <alternativeName>
        <fullName evidence="10">Isopentenyl-diphosphate:tRNA isopentenyltransferase</fullName>
        <shortName evidence="10">IPP transferase</shortName>
        <shortName evidence="10">IPPT</shortName>
        <shortName evidence="10">IPTase</shortName>
    </alternativeName>
</protein>
<dbReference type="SUPFAM" id="SSF52540">
    <property type="entry name" value="P-loop containing nucleoside triphosphate hydrolases"/>
    <property type="match status" value="2"/>
</dbReference>
<dbReference type="RefSeq" id="WP_394330490.1">
    <property type="nucleotide sequence ID" value="NZ_FNQF01000002.1"/>
</dbReference>
<comment type="similarity">
    <text evidence="3 10 13">Belongs to the IPP transferase family.</text>
</comment>
<feature type="region of interest" description="Interaction with substrate tRNA" evidence="10">
    <location>
        <begin position="36"/>
        <end position="39"/>
    </location>
</feature>